<dbReference type="PANTHER" id="PTHR37984">
    <property type="entry name" value="PROTEIN CBG26694"/>
    <property type="match status" value="1"/>
</dbReference>
<dbReference type="Gene3D" id="3.30.70.270">
    <property type="match status" value="1"/>
</dbReference>
<reference evidence="2" key="1">
    <citation type="journal article" date="2011" name="PLoS Biol.">
        <title>Gene gain and loss during evolution of obligate parasitism in the white rust pathogen of Arabidopsis thaliana.</title>
        <authorList>
            <person name="Kemen E."/>
            <person name="Gardiner A."/>
            <person name="Schultz-Larsen T."/>
            <person name="Kemen A.C."/>
            <person name="Balmuth A.L."/>
            <person name="Robert-Seilaniantz A."/>
            <person name="Bailey K."/>
            <person name="Holub E."/>
            <person name="Studholme D.J."/>
            <person name="Maclean D."/>
            <person name="Jones J.D."/>
        </authorList>
    </citation>
    <scope>NUCLEOTIDE SEQUENCE</scope>
</reference>
<accession>F0WLL3</accession>
<reference evidence="2" key="2">
    <citation type="submission" date="2011-02" db="EMBL/GenBank/DDBJ databases">
        <authorList>
            <person name="MacLean D."/>
        </authorList>
    </citation>
    <scope>NUCLEOTIDE SEQUENCE</scope>
</reference>
<dbReference type="InterPro" id="IPR041588">
    <property type="entry name" value="Integrase_H2C2"/>
</dbReference>
<gene>
    <name evidence="2" type="primary">AlNc14C146G7401</name>
    <name evidence="2" type="ORF">ALNC14_083210</name>
</gene>
<dbReference type="InterPro" id="IPR043128">
    <property type="entry name" value="Rev_trsase/Diguanyl_cyclase"/>
</dbReference>
<dbReference type="AlphaFoldDB" id="F0WLL3"/>
<dbReference type="GO" id="GO:0003676">
    <property type="term" value="F:nucleic acid binding"/>
    <property type="evidence" value="ECO:0007669"/>
    <property type="project" value="InterPro"/>
</dbReference>
<dbReference type="InterPro" id="IPR036397">
    <property type="entry name" value="RNaseH_sf"/>
</dbReference>
<proteinExistence type="predicted"/>
<dbReference type="Gene3D" id="1.10.340.70">
    <property type="match status" value="1"/>
</dbReference>
<organism evidence="2">
    <name type="scientific">Albugo laibachii Nc14</name>
    <dbReference type="NCBI Taxonomy" id="890382"/>
    <lineage>
        <taxon>Eukaryota</taxon>
        <taxon>Sar</taxon>
        <taxon>Stramenopiles</taxon>
        <taxon>Oomycota</taxon>
        <taxon>Peronosporomycetes</taxon>
        <taxon>Albuginales</taxon>
        <taxon>Albuginaceae</taxon>
        <taxon>Albugo</taxon>
    </lineage>
</organism>
<dbReference type="SUPFAM" id="SSF53098">
    <property type="entry name" value="Ribonuclease H-like"/>
    <property type="match status" value="1"/>
</dbReference>
<evidence type="ECO:0000313" key="2">
    <source>
        <dbReference type="EMBL" id="CCA22178.1"/>
    </source>
</evidence>
<dbReference type="InterPro" id="IPR050951">
    <property type="entry name" value="Retrovirus_Pol_polyprotein"/>
</dbReference>
<dbReference type="InterPro" id="IPR043502">
    <property type="entry name" value="DNA/RNA_pol_sf"/>
</dbReference>
<dbReference type="InterPro" id="IPR012337">
    <property type="entry name" value="RNaseH-like_sf"/>
</dbReference>
<dbReference type="Pfam" id="PF17921">
    <property type="entry name" value="Integrase_H2C2"/>
    <property type="match status" value="1"/>
</dbReference>
<sequence length="516" mass="58862">MELQPKARTVKKVVATIVFDQYRFRDSQVMEWPLGSTHDVIFGNPWFTNFQPHLNWRSHEITFRMTCASAITSGENSMEIAAVDLHAKSKQTNSQTVFRGYHSLASTNSLIGCAIVLSFQFWTWIKATIKCGVHSKVASIPPFEHMLKPINSVWALWNWGYAWCVVSSHASFFAKYKFIVVDWDEICVLSTSMDAHVEHLRIPFEGLRNEKLFCHQSKCRFGQSEVKFLGHTTSAKGLTVNTRKTEAIAKRPIPVNQRQLLSLLGLLDPPPYRKLFLLHPHVLYTWGGWCSNDCTNAALQLKHGDGHVQLGPLRDFNAFEPGSVAMNEFANGYRNCPDFTKNVKHPDGLYIKHNGVLFSNSQTMIRLCVPHTKDNDPRTSIIACFHDSNTTAHPGAQRMLLRIAQWYHWPTLNQDVLDYVQSCETCSRWKHSNARKNGKMIPIPIPGECWLLFSMDFITGLPNSNRFDAIMTAVDKLPKRPKYRARNRTDDAQTAAFHFFDCVVRRHGLPSIIISD</sequence>
<name>F0WLL3_9STRA</name>
<dbReference type="SUPFAM" id="SSF56672">
    <property type="entry name" value="DNA/RNA polymerases"/>
    <property type="match status" value="1"/>
</dbReference>
<dbReference type="EMBL" id="FR824191">
    <property type="protein sequence ID" value="CCA22178.1"/>
    <property type="molecule type" value="Genomic_DNA"/>
</dbReference>
<dbReference type="Gene3D" id="3.30.420.10">
    <property type="entry name" value="Ribonuclease H-like superfamily/Ribonuclease H"/>
    <property type="match status" value="1"/>
</dbReference>
<dbReference type="PANTHER" id="PTHR37984:SF5">
    <property type="entry name" value="PROTEIN NYNRIN-LIKE"/>
    <property type="match status" value="1"/>
</dbReference>
<protein>
    <submittedName>
        <fullName evidence="2">Retrotransposon protein putative</fullName>
    </submittedName>
</protein>
<feature type="domain" description="Integrase zinc-binding" evidence="1">
    <location>
        <begin position="378"/>
        <end position="431"/>
    </location>
</feature>
<evidence type="ECO:0000259" key="1">
    <source>
        <dbReference type="Pfam" id="PF17921"/>
    </source>
</evidence>
<dbReference type="HOGENOM" id="CLU_528301_0_0_1"/>